<dbReference type="EMBL" id="MCHX01000050">
    <property type="protein sequence ID" value="OFJ52005.1"/>
    <property type="molecule type" value="Genomic_DNA"/>
</dbReference>
<proteinExistence type="predicted"/>
<dbReference type="PANTHER" id="PTHR14139:SF2">
    <property type="entry name" value="CALSYNTENIN-1"/>
    <property type="match status" value="1"/>
</dbReference>
<organism evidence="1 2">
    <name type="scientific">Mycolicibacterium grossiae</name>
    <dbReference type="NCBI Taxonomy" id="1552759"/>
    <lineage>
        <taxon>Bacteria</taxon>
        <taxon>Bacillati</taxon>
        <taxon>Actinomycetota</taxon>
        <taxon>Actinomycetes</taxon>
        <taxon>Mycobacteriales</taxon>
        <taxon>Mycobacteriaceae</taxon>
        <taxon>Mycolicibacterium</taxon>
    </lineage>
</organism>
<evidence type="ECO:0000313" key="1">
    <source>
        <dbReference type="EMBL" id="OFJ52005.1"/>
    </source>
</evidence>
<sequence length="4278" mass="419678">MAATGSAPTTFALSTAVTPQAVPALPTDPISALLAVPGAVVNMFTGFVGSLLSPFLYPGPGAPAQLPSLWAVLAWVRREITHTFFNRSPVAVPVQTGQSLTGVVTGNLNAIDPNGDPLTATVTTQGQFGTVVINGNGTYTYTPNAPVPAGGIVDSFQITITDGPDMHLPGIFGLVQNVFECIARFVGLAQPDTIVKTVPVTVVGSAIGLPPVVVTTVVGPVVTPNSGPVVLDSGLLVTDVDSPTMSGATVKIGVGYTQGDVLAYTPIAGNPITATWDATNGVLVLSGEATAAQYQAALRSVTFASTAATLVGAKAVLIAVTDKQNLTSLPALVAVTMLGVNAPPLVVTVPVGPVVTAGSPPNPLNPLLTVVDLDSSTLTGATVTIGAGFTPGDTLSYAPLTGNPIVAAYDAATGTLTLSGEATVAQYQAALRAVTFGTSSTALIGLRTVSITATDALDGTSLPGLVAVTVLGLPGSIPSVVATTPVKLYTAGGTPVVLDANLTIVDADSTTATKAVLRLDPLTYVAGTDRLAFADTAAITGSWDAQAGTLTLTGVASVAAYQAALRSVTFASDALVGVKTVSVTVTADGVTSLPGLVAVTVASLPVPTNLPSVVATTPVKLYTAGGTPVVLDANVTLVDADSLTATGATVRIDALGYAPGSDRLAFADTATITGTWNATTGTLTLTGAASIAAYQAALRSVTFASDAPIGVKTVSITVTADGVTSLPGLIGVTVAALPVPSSAPSVVATTPVKLYTSGGTAVVLDAAVTIVDVDSANATKATVTIGGYVNDADTLAYSGPLQSSWDAATGVLTLSGTASVAQYQAALRSVTFASTSPVGLRTVSIVVTADDVPSVPGLVAVTIAALPGNGNLPAVVATTPVKLYTGGGTPSVLDANVTLVDADSTAATGATVRIGGYDAVTDRLAFANTATISGTWDAATGTLTLTGDASLAEYQAALRSVTFASDALAGVRTVSIVLTADGVTSLPGLIGVTVAALPVPSSAPGVVATTPVKLYTAGGTPVVLDANVTLLDPDSTTAGGATVRIDGYDAATDRLAFANTAAITGTWDAATGTLTLTGDASLAEYQAALRSVTFASDALVGVKTVSMTVAADGVTSLAGVIAVTVAALPVLGNLRPVVATTPVKLYTSGGTPAVLDANLVLADADSTTASGATLRIGGYDAVTDRLAFSDTATITGTWDAATGTLTLTGDASLAEYQAALRAVTFASDALAGVKTVSITVTADGQTSLPGLVAVTVAALPVPGNLPSVVATTPVKLYTAGGTPVVLDANVTLLDPDSTTAGGATVRIDGYDAATDRLAFANTAAITGTWDAATGTLTLTGDASLAEYQAALRSVTFASDALVGVKTVSMTVAADGVTSLAGVIAVTVAALPVLGNLRPVVATTPVKLYTSGGTPAVLDANLVLADADSTTASGATLRIGGYDGVTDRLAFSDTATITGTWDAATGTLTLSGTASLAEYQAALRSVTFASDALAGVKTVSITVTADGETSVPGLVAVTVAALPVPSSAPSVVATTPVKLYTSGGQPVVLDGTVTLIDVDSGTVTKATVTIGGYVNGDDALNYSGPLTKTWDAQTGTLTLTGAGTLADYQAALRSVTFASTASVGVKTVSIVVTADGVQSAPGLVAVTVAALPMSGNLPSVVATTPVKLYTAGGAPVTLDGNVTIVDADSTTVSQAAMTIGGYVAGVDRLGYTGPLTGTWDAASGTLTLTGAGTVADYQAALRSVTFASDAPAGVRTVSIVVTADGVPSAPGLVAVTVAALPVPSSAPGVVATTPVKLYTSGGQPVVLDGTVTIVDVDSTSVTKATVTIAGYSNGVDTLAYSGPLTKAWDAQTGTLTLTGAGTLADYQAALRSVTFASTASVGVKTVSIVVTADGVDSAPGLVAVTVAALPVSGNLPSVVATTPVKLYTGGGAPVTLDANVTIVDADSTTATGAIVRFDPLTYSQLTDRLSFVDTASISGTWNGQAGVLTLTGTASVAEYQAALRSVTLSSTALVGVRTVTIVLTADGVDSAAGAIAVTVAALPVPTTAPPVVATTPVKLYTAGGAPVVLDANVTVLDADSPTATKATVTVTAGYDPARDALAFTDTGSITGSWDAQTGVLTLSGTATIAEYQAALRSVTFASDALAAAKTVSIVVTAGGAASAAGVVAVTVATLPALTSAPGVVATTPVKLYTSGGQPVVLDGTVTIVDVDSTGVTKATVTIGTGYANGSDVLNYSGPLTKTWDATTGTLTLTGAGTVADYQAALRSVTFSSTAPAGVKSVAIVVTADGVDSLPGVVAVTVAALPVSGNLPGVVATTPVKLYTSGGAPSVLDANVTLVDADSTTATGATVTVTAGYDPTRDRLAFADTGSITGSWDAQTGVLTLSGAATIAQYQAALRTVTFASDALAGAKTVAIEVRADGVGSTMGVVAVTVASLPATGNLATIVATTPVKLYTAGGQPVVLDGTVTLVDADSTGVTKATMTIGAGYATGVDVLTYSGPLTGTWDAGTGTLTLTGAGTVADYQAALRTVTFSSTAPAGLKTVTIVVTADGVDSLPGAVAVTVASLPVPANTPSLVATTPVKLYTSGGAPVVLDGSVLIVDVDSDTVTKATLTIGGYVAGDDVLAYTGPLTGTWDAATGTLTLSGTASVAEYQAALRSVTFASEASTGVKTVSITVTADGMTSVPGLVAVTVATLPAAANLPSVVATTPVKLYTGGGAPVALDANVTVVDADSATAGGATVRIDGYDAATDRLAFADTAAITGTWDAATGVLTLTGTASLADYQAALRSVTFASDALAGLKTVTIVLTANGVPSLPGVVAVTVASLPVPGSAPSVVATTPVKLYTSGGTPTVLDGAVTIIDVDSTGVTTATVTIGAGYANGVDVLDYWGPLTKTWDAATGTLTLTGAGTVADYQAALRSVTFSSTAPAGVRTVSIVVTADGVPSAPGLVAVTVAALPAPSSAPGVIATTPVKLYASGGQPVVLDGTVTIVDVDSTGVTKATVTIGTGYANGVDVLNYSGPLTKTWDATTGTLTLTGAGTVADYQAALRSVTFSSTAPAGVKSVAIVVTADGVDSLPGAVAVTVAALPVSGNLPGVVATTPVKLYTSGGAPSVLDANVTLVDADSTTATAATVTIDAATYDAVRDRLQFADTATITGSWNAQTGVLTLTGTASLADYQAALRSVTFASDAVAGVRTVSIVVTANGVASAPGLVAVTIASLPVVTSAPGVVATTPVKLYTSGGSPVVLDATVTIVDVDSTGVTKATVTIGAGYANGVDVLNYSGPLTKSWDAATGTLTLTGAGTVTEYQAALRSVTFSSTAPAGLKTVSIVVTADGIDSVSGAVAVTVLALPTPSSAPGVVATTQVKLYTAGGTPVVLDGAVTIIDVDSTGVTKATVTIGAGYANGVDALNYSGPLTKSWDAATGTLTLTGAGTVADYQAALRAVTFASTAPAGLKTVSIVVTADGVDSVPGAVAVTVAALPVSGNVPSVVAATPVKLYTAGGSPVTLDANLVIVDADSTTATGATVRVDSPTYVQGADRLAFADSGSITGTWDAATGTLVLSGTASIADYQAALRSVTFASDALAGAKTVSIVLTANGIPSTPGVVAVTVASLPVPTSAPSVVATTPVKLYVSGGTPVTLDGAMTIIDADSTTATKATLTIGTGYANGADSLAYSGPLTSAWDAATGTLTLTGAATVAQYQAALRSVTFASTATAGVKTVTVVLTADGAASLPGVVTVTVASIPASGNVPSVVATSAVKLYTAGGSAIVLDPVLTVVDVDSTTVTSATVTLGGVGFDPARDVLAYTGTVPGIASQWNAATGTLTLTGAAGIADYQSALRSVTFASSSTALAGLRSATIAVVADGVASVPGVVAITVVALPPIVNVPPLVTTSLGRTYNAGTTAIALDPTLTVADLTSATMSGATVTIGTGRTAADTLAYTGSVAGIGASWDAATGTLTLSGSASAADYQAALRAVTFGTGSAATQGIRVVTVVVTDVQGAASLPGTVAVSVLANQTPLVVGSLLNAIPYVAGNDPVVLDRFVVVADDSSQIKGATVRITSGRQTGDALAFTAANGITGSYDAATGVLTLTGTATVEQYQQALRSVTFATTTSALLGLRTFTMDVTDQQNLTGTSLPFTASVIGNAAPLLSLSPSSLSISLAGSALPKTLDPQLTIADDSSKLTQATVKVTGGVLVGASDNLTVTIPAGSGITAAWSSSTRTLTLSGTASTADYQTALQSVKWDITGLVSLGTWTFTFATRDQQNVSSADAKMTITIVSVL</sequence>
<comment type="caution">
    <text evidence="1">The sequence shown here is derived from an EMBL/GenBank/DDBJ whole genome shotgun (WGS) entry which is preliminary data.</text>
</comment>
<dbReference type="Pfam" id="PF17963">
    <property type="entry name" value="Big_9"/>
    <property type="match status" value="1"/>
</dbReference>
<evidence type="ECO:0000313" key="2">
    <source>
        <dbReference type="Proteomes" id="UP000178953"/>
    </source>
</evidence>
<accession>A0A1E8Q0C3</accession>
<keyword evidence="2" id="KW-1185">Reference proteome</keyword>
<dbReference type="PANTHER" id="PTHR14139">
    <property type="entry name" value="CALSYNTENIN"/>
    <property type="match status" value="1"/>
</dbReference>
<name>A0A1E8Q0C3_9MYCO</name>
<gene>
    <name evidence="1" type="ORF">BEL07_19745</name>
</gene>
<protein>
    <submittedName>
        <fullName evidence="1">Uncharacterized protein</fullName>
    </submittedName>
</protein>
<reference evidence="1 2" key="1">
    <citation type="submission" date="2016-09" db="EMBL/GenBank/DDBJ databases">
        <title>genome sequence of Mycobacterium sp. 739 SCH.</title>
        <authorList>
            <person name="Greninger A.L."/>
            <person name="Qin X."/>
            <person name="Jerome K."/>
            <person name="Vora S."/>
            <person name="Quinn K."/>
        </authorList>
    </citation>
    <scope>NUCLEOTIDE SEQUENCE [LARGE SCALE GENOMIC DNA]</scope>
    <source>
        <strain evidence="1 2">SCH</strain>
    </source>
</reference>
<dbReference type="Proteomes" id="UP000178953">
    <property type="component" value="Unassembled WGS sequence"/>
</dbReference>